<dbReference type="Proteomes" id="UP000093925">
    <property type="component" value="Unassembled WGS sequence"/>
</dbReference>
<dbReference type="AlphaFoldDB" id="A0A1A3L2S4"/>
<proteinExistence type="predicted"/>
<name>A0A1A3L2S4_MYCAS</name>
<accession>A0A1A3L2S4</accession>
<evidence type="ECO:0008006" key="3">
    <source>
        <dbReference type="Google" id="ProtNLM"/>
    </source>
</evidence>
<sequence>MRCYEIEVTRDGSWWMINIPEIDGLTQARNASEIEQVARSYIAVATDRTTDDIAVITRL</sequence>
<reference evidence="1 2" key="1">
    <citation type="submission" date="2016-06" db="EMBL/GenBank/DDBJ databases">
        <authorList>
            <person name="Kjaerup R.B."/>
            <person name="Dalgaard T.S."/>
            <person name="Juul-Madsen H.R."/>
        </authorList>
    </citation>
    <scope>NUCLEOTIDE SEQUENCE [LARGE SCALE GENOMIC DNA]</scope>
    <source>
        <strain evidence="1 2">1276495.2</strain>
    </source>
</reference>
<organism evidence="1 2">
    <name type="scientific">Mycobacterium asiaticum</name>
    <dbReference type="NCBI Taxonomy" id="1790"/>
    <lineage>
        <taxon>Bacteria</taxon>
        <taxon>Bacillati</taxon>
        <taxon>Actinomycetota</taxon>
        <taxon>Actinomycetes</taxon>
        <taxon>Mycobacteriales</taxon>
        <taxon>Mycobacteriaceae</taxon>
        <taxon>Mycobacterium</taxon>
    </lineage>
</organism>
<gene>
    <name evidence="1" type="ORF">A5640_02105</name>
</gene>
<evidence type="ECO:0000313" key="2">
    <source>
        <dbReference type="Proteomes" id="UP000093925"/>
    </source>
</evidence>
<dbReference type="RefSeq" id="WP_065137765.1">
    <property type="nucleotide sequence ID" value="NZ_LZLM01000002.1"/>
</dbReference>
<evidence type="ECO:0000313" key="1">
    <source>
        <dbReference type="EMBL" id="OBJ90908.1"/>
    </source>
</evidence>
<protein>
    <recommendedName>
        <fullName evidence="3">HicB family protein</fullName>
    </recommendedName>
</protein>
<comment type="caution">
    <text evidence="1">The sequence shown here is derived from an EMBL/GenBank/DDBJ whole genome shotgun (WGS) entry which is preliminary data.</text>
</comment>
<dbReference type="EMBL" id="LZLM01000002">
    <property type="protein sequence ID" value="OBJ90908.1"/>
    <property type="molecule type" value="Genomic_DNA"/>
</dbReference>